<dbReference type="EMBL" id="CP081303">
    <property type="protein sequence ID" value="QZE14397.1"/>
    <property type="molecule type" value="Genomic_DNA"/>
</dbReference>
<keyword evidence="2" id="KW-1185">Reference proteome</keyword>
<sequence>MGITKSDLFTTEQNQIAAYTKVLGHPARIAIIEQIIQEGQCINKSLVKELGLSQASISQHLKELKSAGLIQGTIEGQSVHYCLNTRNWAILEEKMQKIFKAINNQNIHCKI</sequence>
<protein>
    <submittedName>
        <fullName evidence="1">Metalloregulator ArsR/SmtB family transcription factor</fullName>
    </submittedName>
</protein>
<gene>
    <name evidence="1" type="ORF">K4L44_00445</name>
</gene>
<proteinExistence type="predicted"/>
<evidence type="ECO:0000313" key="2">
    <source>
        <dbReference type="Proteomes" id="UP000826212"/>
    </source>
</evidence>
<dbReference type="Proteomes" id="UP000826212">
    <property type="component" value="Chromosome"/>
</dbReference>
<name>A0AC61NPL5_9BACT</name>
<evidence type="ECO:0000313" key="1">
    <source>
        <dbReference type="EMBL" id="QZE14397.1"/>
    </source>
</evidence>
<reference evidence="1" key="1">
    <citation type="submission" date="2021-08" db="EMBL/GenBank/DDBJ databases">
        <title>Novel anaerobic bacterium isolated from sea squirt in East Sea, Republic of Korea.</title>
        <authorList>
            <person name="Nguyen T.H."/>
            <person name="Li Z."/>
            <person name="Lee Y.-J."/>
            <person name="Ko J."/>
            <person name="Kim S.-G."/>
        </authorList>
    </citation>
    <scope>NUCLEOTIDE SEQUENCE</scope>
    <source>
        <strain evidence="1">KCTC 25031</strain>
    </source>
</reference>
<accession>A0AC61NPL5</accession>
<organism evidence="1 2">
    <name type="scientific">Halosquirtibacter laminarini</name>
    <dbReference type="NCBI Taxonomy" id="3374600"/>
    <lineage>
        <taxon>Bacteria</taxon>
        <taxon>Pseudomonadati</taxon>
        <taxon>Bacteroidota</taxon>
        <taxon>Bacteroidia</taxon>
        <taxon>Marinilabiliales</taxon>
        <taxon>Prolixibacteraceae</taxon>
        <taxon>Halosquirtibacter</taxon>
    </lineage>
</organism>